<evidence type="ECO:0000256" key="10">
    <source>
        <dbReference type="ARBA" id="ARBA00023329"/>
    </source>
</evidence>
<feature type="transmembrane region" description="Helical" evidence="12">
    <location>
        <begin position="178"/>
        <end position="202"/>
    </location>
</feature>
<feature type="domain" description="Cation efflux protein transmembrane" evidence="13">
    <location>
        <begin position="155"/>
        <end position="342"/>
    </location>
</feature>
<evidence type="ECO:0000256" key="12">
    <source>
        <dbReference type="SAM" id="Phobius"/>
    </source>
</evidence>
<feature type="transmembrane region" description="Helical" evidence="12">
    <location>
        <begin position="256"/>
        <end position="275"/>
    </location>
</feature>
<feature type="transmembrane region" description="Helical" evidence="12">
    <location>
        <begin position="150"/>
        <end position="172"/>
    </location>
</feature>
<feature type="transmembrane region" description="Helical" evidence="12">
    <location>
        <begin position="324"/>
        <end position="346"/>
    </location>
</feature>
<dbReference type="Gene3D" id="1.20.1510.10">
    <property type="entry name" value="Cation efflux protein transmembrane domain"/>
    <property type="match status" value="1"/>
</dbReference>
<feature type="region of interest" description="Disordered" evidence="11">
    <location>
        <begin position="367"/>
        <end position="409"/>
    </location>
</feature>
<organism evidence="14 15">
    <name type="scientific">Cyclotella cryptica</name>
    <dbReference type="NCBI Taxonomy" id="29204"/>
    <lineage>
        <taxon>Eukaryota</taxon>
        <taxon>Sar</taxon>
        <taxon>Stramenopiles</taxon>
        <taxon>Ochrophyta</taxon>
        <taxon>Bacillariophyta</taxon>
        <taxon>Coscinodiscophyceae</taxon>
        <taxon>Thalassiosirophycidae</taxon>
        <taxon>Stephanodiscales</taxon>
        <taxon>Stephanodiscaceae</taxon>
        <taxon>Cyclotella</taxon>
    </lineage>
</organism>
<evidence type="ECO:0000256" key="7">
    <source>
        <dbReference type="ARBA" id="ARBA00022989"/>
    </source>
</evidence>
<keyword evidence="8" id="KW-0770">Synapse</keyword>
<comment type="similarity">
    <text evidence="3">Belongs to the TMEM163 family.</text>
</comment>
<comment type="caution">
    <text evidence="14">The sequence shown here is derived from an EMBL/GenBank/DDBJ whole genome shotgun (WGS) entry which is preliminary data.</text>
</comment>
<reference evidence="14 15" key="1">
    <citation type="journal article" date="2020" name="G3 (Bethesda)">
        <title>Improved Reference Genome for Cyclotella cryptica CCMP332, a Model for Cell Wall Morphogenesis, Salinity Adaptation, and Lipid Production in Diatoms (Bacillariophyta).</title>
        <authorList>
            <person name="Roberts W.R."/>
            <person name="Downey K.M."/>
            <person name="Ruck E.C."/>
            <person name="Traller J.C."/>
            <person name="Alverson A.J."/>
        </authorList>
    </citation>
    <scope>NUCLEOTIDE SEQUENCE [LARGE SCALE GENOMIC DNA]</scope>
    <source>
        <strain evidence="14 15">CCMP332</strain>
    </source>
</reference>
<dbReference type="InterPro" id="IPR026765">
    <property type="entry name" value="Tmem163"/>
</dbReference>
<evidence type="ECO:0000256" key="6">
    <source>
        <dbReference type="ARBA" id="ARBA00022833"/>
    </source>
</evidence>
<protein>
    <recommendedName>
        <fullName evidence="13">Cation efflux protein transmembrane domain-containing protein</fullName>
    </recommendedName>
</protein>
<name>A0ABD3PDQ2_9STRA</name>
<evidence type="ECO:0000313" key="15">
    <source>
        <dbReference type="Proteomes" id="UP001516023"/>
    </source>
</evidence>
<keyword evidence="6" id="KW-0862">Zinc</keyword>
<keyword evidence="15" id="KW-1185">Reference proteome</keyword>
<keyword evidence="10" id="KW-0968">Cytoplasmic vesicle</keyword>
<dbReference type="GO" id="GO:0031901">
    <property type="term" value="C:early endosome membrane"/>
    <property type="evidence" value="ECO:0007669"/>
    <property type="project" value="UniProtKB-SubCell"/>
</dbReference>
<evidence type="ECO:0000256" key="4">
    <source>
        <dbReference type="ARBA" id="ARBA00022692"/>
    </source>
</evidence>
<keyword evidence="5" id="KW-0967">Endosome</keyword>
<evidence type="ECO:0000256" key="11">
    <source>
        <dbReference type="SAM" id="MobiDB-lite"/>
    </source>
</evidence>
<evidence type="ECO:0000256" key="1">
    <source>
        <dbReference type="ARBA" id="ARBA00004146"/>
    </source>
</evidence>
<evidence type="ECO:0000256" key="9">
    <source>
        <dbReference type="ARBA" id="ARBA00023136"/>
    </source>
</evidence>
<evidence type="ECO:0000313" key="14">
    <source>
        <dbReference type="EMBL" id="KAL3786265.1"/>
    </source>
</evidence>
<keyword evidence="4 12" id="KW-0812">Transmembrane</keyword>
<evidence type="ECO:0000256" key="5">
    <source>
        <dbReference type="ARBA" id="ARBA00022753"/>
    </source>
</evidence>
<sequence>MNECREVLWSGHVQSKTIEVSGFNDGGERQKHRKMEMTARSECGGWCSLSSWLAPFQFLTVVGQDIMAHNPIQNPLFNFNLQRVFKVSMSIQPFRLFIEKRCSQTPGNNCGVIVHPHASTHHYCPSPFISVSIIMAFPGRWWHEPNAQDAFWMSWVSLLFTVIAAFGGLIGFKKTDSTLILAFGLENLVDFTSSVIVLWRFYCPHGCDDEAQMTKLKKREERASVAISMIIGILGLFVLGVAIYDFTQNDDEQNLALLFVISFVSIVIFGVLTVIKFKYARVLDSPSLYKDGICSLIGTSLSASLLLTTAIIEEVPQAGYIDPVVSLIVGLTAIVYGFKVIVGLVMDGVPIFHPGWWVEKKEIDEEGTDSAEYQQSEKDTEIPQRTSQVDEKDEDTEPSNVKDIERQLV</sequence>
<dbReference type="SUPFAM" id="SSF161111">
    <property type="entry name" value="Cation efflux protein transmembrane domain-like"/>
    <property type="match status" value="1"/>
</dbReference>
<evidence type="ECO:0000256" key="3">
    <source>
        <dbReference type="ARBA" id="ARBA00008731"/>
    </source>
</evidence>
<dbReference type="Proteomes" id="UP001516023">
    <property type="component" value="Unassembled WGS sequence"/>
</dbReference>
<feature type="transmembrane region" description="Helical" evidence="12">
    <location>
        <begin position="223"/>
        <end position="244"/>
    </location>
</feature>
<dbReference type="InterPro" id="IPR058533">
    <property type="entry name" value="Cation_efflux_TM"/>
</dbReference>
<feature type="compositionally biased region" description="Basic and acidic residues" evidence="11">
    <location>
        <begin position="400"/>
        <end position="409"/>
    </location>
</feature>
<dbReference type="EMBL" id="JABMIG020000198">
    <property type="protein sequence ID" value="KAL3786265.1"/>
    <property type="molecule type" value="Genomic_DNA"/>
</dbReference>
<proteinExistence type="inferred from homology"/>
<accession>A0ABD3PDQ2</accession>
<gene>
    <name evidence="14" type="ORF">HJC23_005343</name>
</gene>
<evidence type="ECO:0000256" key="8">
    <source>
        <dbReference type="ARBA" id="ARBA00023018"/>
    </source>
</evidence>
<dbReference type="PANTHER" id="PTHR31937:SF2">
    <property type="entry name" value="TRANSMEMBRANE PROTEIN 163"/>
    <property type="match status" value="1"/>
</dbReference>
<dbReference type="PANTHER" id="PTHR31937">
    <property type="entry name" value="TRANSMEMBRANE PROTEIN 163"/>
    <property type="match status" value="1"/>
</dbReference>
<evidence type="ECO:0000256" key="2">
    <source>
        <dbReference type="ARBA" id="ARBA00004644"/>
    </source>
</evidence>
<dbReference type="Pfam" id="PF01545">
    <property type="entry name" value="Cation_efflux"/>
    <property type="match status" value="1"/>
</dbReference>
<comment type="subcellular location">
    <subcellularLocation>
        <location evidence="2">Cytoplasmic vesicle</location>
        <location evidence="2">Secretory vesicle</location>
        <location evidence="2">Synaptic vesicle membrane</location>
        <topology evidence="2">Multi-pass membrane protein</topology>
    </subcellularLocation>
    <subcellularLocation>
        <location evidence="1">Early endosome membrane</location>
    </subcellularLocation>
</comment>
<dbReference type="InterPro" id="IPR027469">
    <property type="entry name" value="Cation_efflux_TMD_sf"/>
</dbReference>
<evidence type="ECO:0000259" key="13">
    <source>
        <dbReference type="Pfam" id="PF01545"/>
    </source>
</evidence>
<keyword evidence="9 12" id="KW-0472">Membrane</keyword>
<dbReference type="AlphaFoldDB" id="A0ABD3PDQ2"/>
<keyword evidence="7 12" id="KW-1133">Transmembrane helix</keyword>